<reference evidence="1 2" key="1">
    <citation type="journal article" date="2023" name="Life. Sci Alliance">
        <title>Evolutionary insights into 3D genome organization and epigenetic landscape of Vigna mungo.</title>
        <authorList>
            <person name="Junaid A."/>
            <person name="Singh B."/>
            <person name="Bhatia S."/>
        </authorList>
    </citation>
    <scope>NUCLEOTIDE SEQUENCE [LARGE SCALE GENOMIC DNA]</scope>
    <source>
        <strain evidence="1">Urdbean</strain>
    </source>
</reference>
<evidence type="ECO:0000313" key="2">
    <source>
        <dbReference type="Proteomes" id="UP001374535"/>
    </source>
</evidence>
<dbReference type="AlphaFoldDB" id="A0AAQ3PCU8"/>
<evidence type="ECO:0000313" key="1">
    <source>
        <dbReference type="EMBL" id="WVZ25521.1"/>
    </source>
</evidence>
<accession>A0AAQ3PCU8</accession>
<dbReference type="Proteomes" id="UP001374535">
    <property type="component" value="Chromosome 1"/>
</dbReference>
<name>A0AAQ3PCU8_VIGMU</name>
<dbReference type="EMBL" id="CP144700">
    <property type="protein sequence ID" value="WVZ25521.1"/>
    <property type="molecule type" value="Genomic_DNA"/>
</dbReference>
<keyword evidence="2" id="KW-1185">Reference proteome</keyword>
<proteinExistence type="predicted"/>
<sequence>MKLLIPYEMALYSSSQVASFSLGLFLKLPSLLSSESIFSQSLNETILTFLSCRSWRSPTLPGFSRADDGINPPFSRSSDMLETYQVKMSRKYKTNLLHKCNN</sequence>
<organism evidence="1 2">
    <name type="scientific">Vigna mungo</name>
    <name type="common">Black gram</name>
    <name type="synonym">Phaseolus mungo</name>
    <dbReference type="NCBI Taxonomy" id="3915"/>
    <lineage>
        <taxon>Eukaryota</taxon>
        <taxon>Viridiplantae</taxon>
        <taxon>Streptophyta</taxon>
        <taxon>Embryophyta</taxon>
        <taxon>Tracheophyta</taxon>
        <taxon>Spermatophyta</taxon>
        <taxon>Magnoliopsida</taxon>
        <taxon>eudicotyledons</taxon>
        <taxon>Gunneridae</taxon>
        <taxon>Pentapetalae</taxon>
        <taxon>rosids</taxon>
        <taxon>fabids</taxon>
        <taxon>Fabales</taxon>
        <taxon>Fabaceae</taxon>
        <taxon>Papilionoideae</taxon>
        <taxon>50 kb inversion clade</taxon>
        <taxon>NPAAA clade</taxon>
        <taxon>indigoferoid/millettioid clade</taxon>
        <taxon>Phaseoleae</taxon>
        <taxon>Vigna</taxon>
    </lineage>
</organism>
<protein>
    <submittedName>
        <fullName evidence="1">Uncharacterized protein</fullName>
    </submittedName>
</protein>
<gene>
    <name evidence="1" type="ORF">V8G54_004065</name>
</gene>